<sequence length="265" mass="30677">MNPIQIKKIVTEIKEESALFEKFMENLKTLQTGQTEVEDKFAQFERFVKSHLNSTKIVGVGPQKKYSAVPRCLGRCIGGKRCNRRTSDSTHLCFFHRKPVPSAFAEETVDKKKGRFYEKNESYINQLAEKKKEENSTLLRVVCEYVFSRGLRQGERCEKFIEAGTEFCSEHAKKEKEEVKQCKHIMQQGLRQGKKCEKFVKNGTEFCHAHTQHLPAKKSLCSHTMQDGYTIGICNRATLPDSDFCPEHQIVRKEDEDENEDEEIE</sequence>
<proteinExistence type="predicted"/>
<reference evidence="1" key="1">
    <citation type="submission" date="2018-10" db="EMBL/GenBank/DDBJ databases">
        <title>Hidden diversity of soil giant viruses.</title>
        <authorList>
            <person name="Schulz F."/>
            <person name="Alteio L."/>
            <person name="Goudeau D."/>
            <person name="Ryan E.M."/>
            <person name="Malmstrom R.R."/>
            <person name="Blanchard J."/>
            <person name="Woyke T."/>
        </authorList>
    </citation>
    <scope>NUCLEOTIDE SEQUENCE</scope>
    <source>
        <strain evidence="1">SOV1</strain>
    </source>
</reference>
<evidence type="ECO:0000313" key="1">
    <source>
        <dbReference type="EMBL" id="AYV85983.1"/>
    </source>
</evidence>
<accession>A0A3G5AJE7</accession>
<gene>
    <name evidence="1" type="ORF">Solivirus2_54</name>
</gene>
<organism evidence="1">
    <name type="scientific">Solivirus sp</name>
    <dbReference type="NCBI Taxonomy" id="2487772"/>
    <lineage>
        <taxon>Viruses</taxon>
        <taxon>Pithoviruses</taxon>
    </lineage>
</organism>
<protein>
    <submittedName>
        <fullName evidence="1">Uncharacterized protein</fullName>
    </submittedName>
</protein>
<name>A0A3G5AJE7_9VIRU</name>
<dbReference type="EMBL" id="MK072490">
    <property type="protein sequence ID" value="AYV85983.1"/>
    <property type="molecule type" value="Genomic_DNA"/>
</dbReference>